<dbReference type="InterPro" id="IPR054363">
    <property type="entry name" value="GH95_cat"/>
</dbReference>
<dbReference type="GO" id="GO:0005975">
    <property type="term" value="P:carbohydrate metabolic process"/>
    <property type="evidence" value="ECO:0007669"/>
    <property type="project" value="InterPro"/>
</dbReference>
<dbReference type="GO" id="GO:0004560">
    <property type="term" value="F:alpha-L-fucosidase activity"/>
    <property type="evidence" value="ECO:0007669"/>
    <property type="project" value="InterPro"/>
</dbReference>
<evidence type="ECO:0000259" key="2">
    <source>
        <dbReference type="Pfam" id="PF21307"/>
    </source>
</evidence>
<dbReference type="Gene3D" id="1.50.10.10">
    <property type="match status" value="1"/>
</dbReference>
<dbReference type="SUPFAM" id="SSF48208">
    <property type="entry name" value="Six-hairpin glycosidases"/>
    <property type="match status" value="1"/>
</dbReference>
<evidence type="ECO:0000313" key="4">
    <source>
        <dbReference type="EMBL" id="AZS18179.1"/>
    </source>
</evidence>
<dbReference type="InterPro" id="IPR027414">
    <property type="entry name" value="GH95_N_dom"/>
</dbReference>
<name>A0A3Q9IG29_9BACL</name>
<accession>A0A3Q9IG29</accession>
<dbReference type="OrthoDB" id="9802600at2"/>
<dbReference type="InterPro" id="IPR016518">
    <property type="entry name" value="Alpha-L-fucosidase"/>
</dbReference>
<dbReference type="PANTHER" id="PTHR31084:SF0">
    <property type="entry name" value="ALPHA-L-FUCOSIDASE 2"/>
    <property type="match status" value="1"/>
</dbReference>
<organism evidence="4 5">
    <name type="scientific">Paenibacillus lutimineralis</name>
    <dbReference type="NCBI Taxonomy" id="2707005"/>
    <lineage>
        <taxon>Bacteria</taxon>
        <taxon>Bacillati</taxon>
        <taxon>Bacillota</taxon>
        <taxon>Bacilli</taxon>
        <taxon>Bacillales</taxon>
        <taxon>Paenibacillaceae</taxon>
        <taxon>Paenibacillus</taxon>
    </lineage>
</organism>
<feature type="domain" description="Glycosyl hydrolase family 95 N-terminal" evidence="1">
    <location>
        <begin position="19"/>
        <end position="269"/>
    </location>
</feature>
<dbReference type="AlphaFoldDB" id="A0A3Q9IG29"/>
<dbReference type="InterPro" id="IPR049053">
    <property type="entry name" value="AFCA-like_C"/>
</dbReference>
<dbReference type="FunFam" id="1.50.10.10:FF:000028">
    <property type="entry name" value="Alpha-L-fucosidase 2"/>
    <property type="match status" value="1"/>
</dbReference>
<dbReference type="PANTHER" id="PTHR31084">
    <property type="entry name" value="ALPHA-L-FUCOSIDASE 2"/>
    <property type="match status" value="1"/>
</dbReference>
<keyword evidence="4" id="KW-0378">Hydrolase</keyword>
<feature type="domain" description="Alpha fucosidase A-like C-terminal" evidence="2">
    <location>
        <begin position="730"/>
        <end position="803"/>
    </location>
</feature>
<dbReference type="Pfam" id="PF22124">
    <property type="entry name" value="Glyco_hydro_95_cat"/>
    <property type="match status" value="1"/>
</dbReference>
<dbReference type="Gene3D" id="2.70.98.50">
    <property type="entry name" value="putative glycoside hydrolase family protein from bacillus halodurans"/>
    <property type="match status" value="1"/>
</dbReference>
<dbReference type="InterPro" id="IPR012341">
    <property type="entry name" value="6hp_glycosidase-like_sf"/>
</dbReference>
<protein>
    <submittedName>
        <fullName evidence="4">Glycoside hydrolase family 95 protein</fullName>
    </submittedName>
</protein>
<evidence type="ECO:0000259" key="1">
    <source>
        <dbReference type="Pfam" id="PF14498"/>
    </source>
</evidence>
<dbReference type="InterPro" id="IPR008928">
    <property type="entry name" value="6-hairpin_glycosidase_sf"/>
</dbReference>
<gene>
    <name evidence="4" type="ORF">EI981_07300</name>
</gene>
<keyword evidence="5" id="KW-1185">Reference proteome</keyword>
<reference evidence="5" key="1">
    <citation type="submission" date="2018-12" db="EMBL/GenBank/DDBJ databases">
        <title>Complete genome sequence of Paenibacillus sp. MBLB1234.</title>
        <authorList>
            <person name="Nam Y.-D."/>
            <person name="Kang J."/>
            <person name="Chung W.-H."/>
            <person name="Park Y.S."/>
        </authorList>
    </citation>
    <scope>NUCLEOTIDE SEQUENCE [LARGE SCALE GENOMIC DNA]</scope>
    <source>
        <strain evidence="5">MBLB1234</strain>
    </source>
</reference>
<dbReference type="KEGG" id="plut:EI981_07300"/>
<dbReference type="Proteomes" id="UP000270678">
    <property type="component" value="Chromosome"/>
</dbReference>
<feature type="domain" description="Glycosyl hydrolase family 95 catalytic" evidence="3">
    <location>
        <begin position="302"/>
        <end position="728"/>
    </location>
</feature>
<evidence type="ECO:0000259" key="3">
    <source>
        <dbReference type="Pfam" id="PF22124"/>
    </source>
</evidence>
<dbReference type="Pfam" id="PF21307">
    <property type="entry name" value="Glyco_hydro_95_C"/>
    <property type="match status" value="1"/>
</dbReference>
<sequence>MRAVTVLTVNSDRETSWKLWYKQPASCWEEALPVGNGRIGGMVHGGGQSELICLNEDTLWSGYPRDPQNYEALRHLQTVRELIFSGKNKEAEALVEKGMLGPRSEAYLPLGNLRIDHLGIGEMTDYERELNLDTGTASVRFRSGGTTITRKVYVSAVDQILVVHIDSEDHSPLSITVSLDSPLKHLIEVTEKDECLMMRGSCPSHIADNHRGDHPQSVLYEEGRGLSFAAQVSVRHEAGRLMATDDHKLRIEDARSITLLLAATTDYQGYDVMPGQGQGASLTPKECCNSVMQSALALLDTDLRSRHLEEHRELFRRVELELGKDQESASLAEDAPDRQTVPVMDKGMMALAPSKPTDERLTAYQAGESDPDLEALYFHYGRYLLMASSRPGTQPANLQGIWNPHMQPPWNSNYTTNINTEMNYWPAEVCNLSECHEPLINMVQEISEAGARTARIHYGCNGWTAHHNVDLWRVTTPSDGSASWACWPMGGVWLSRHLWEHYAYTLDKAYLKETAYPVLKGAAEFCIDWLVPGPDGSLVTAPSTSPENMFLTESGEPCSVSYASTMDLFLIRELFGHCIEAAQLLVVDEAWVERLKDTIERMARPQIGADGRLLEWISPYAESELGHRHVSHLYGLYPGSAITPDGTPEWAEAARRSLDYRIANGGGHTGWSCAWLINLYARLRDGNEAYHYVRTLLSHSTYPNLFDAHPPFQIDGNFGGTAGTAEMLLQSHQGRIDLLPALPAAWSSGRVAGLKARGNFTVDITWENGKLSVASILAAESGWCKVSYGERLSISSRDGETRKDGERVWFEAGTRYLVKCGS</sequence>
<dbReference type="PIRSF" id="PIRSF007663">
    <property type="entry name" value="UCP007663"/>
    <property type="match status" value="1"/>
</dbReference>
<dbReference type="Pfam" id="PF14498">
    <property type="entry name" value="Glyco_hyd_65N_2"/>
    <property type="match status" value="1"/>
</dbReference>
<dbReference type="EMBL" id="CP034346">
    <property type="protein sequence ID" value="AZS18179.1"/>
    <property type="molecule type" value="Genomic_DNA"/>
</dbReference>
<evidence type="ECO:0000313" key="5">
    <source>
        <dbReference type="Proteomes" id="UP000270678"/>
    </source>
</evidence>
<proteinExistence type="predicted"/>